<dbReference type="Gene3D" id="3.90.1140.10">
    <property type="entry name" value="Cyclic phosphodiesterase"/>
    <property type="match status" value="1"/>
</dbReference>
<dbReference type="OrthoDB" id="1951600at2"/>
<keyword evidence="2" id="KW-1185">Reference proteome</keyword>
<proteinExistence type="predicted"/>
<dbReference type="RefSeq" id="WP_093409694.1">
    <property type="nucleotide sequence ID" value="NZ_FOVL01000014.1"/>
</dbReference>
<dbReference type="InterPro" id="IPR050580">
    <property type="entry name" value="2H_phosphoesterase_YjcG-like"/>
</dbReference>
<dbReference type="EMBL" id="FOVL01000014">
    <property type="protein sequence ID" value="SFN71989.1"/>
    <property type="molecule type" value="Genomic_DNA"/>
</dbReference>
<dbReference type="Proteomes" id="UP000199153">
    <property type="component" value="Unassembled WGS sequence"/>
</dbReference>
<organism evidence="1 2">
    <name type="scientific">Salegentibacter flavus</name>
    <dbReference type="NCBI Taxonomy" id="287099"/>
    <lineage>
        <taxon>Bacteria</taxon>
        <taxon>Pseudomonadati</taxon>
        <taxon>Bacteroidota</taxon>
        <taxon>Flavobacteriia</taxon>
        <taxon>Flavobacteriales</taxon>
        <taxon>Flavobacteriaceae</taxon>
        <taxon>Salegentibacter</taxon>
    </lineage>
</organism>
<reference evidence="1 2" key="1">
    <citation type="submission" date="2016-10" db="EMBL/GenBank/DDBJ databases">
        <authorList>
            <person name="de Groot N.N."/>
        </authorList>
    </citation>
    <scope>NUCLEOTIDE SEQUENCE [LARGE SCALE GENOMIC DNA]</scope>
    <source>
        <strain evidence="1 2">DSM 17794</strain>
    </source>
</reference>
<keyword evidence="1" id="KW-0436">Ligase</keyword>
<dbReference type="SUPFAM" id="SSF55144">
    <property type="entry name" value="LigT-like"/>
    <property type="match status" value="1"/>
</dbReference>
<name>A0A1I5BBS2_9FLAO</name>
<evidence type="ECO:0000313" key="1">
    <source>
        <dbReference type="EMBL" id="SFN71989.1"/>
    </source>
</evidence>
<dbReference type="GO" id="GO:0016874">
    <property type="term" value="F:ligase activity"/>
    <property type="evidence" value="ECO:0007669"/>
    <property type="project" value="UniProtKB-KW"/>
</dbReference>
<protein>
    <submittedName>
        <fullName evidence="1">2'-5' RNA ligase</fullName>
    </submittedName>
</protein>
<dbReference type="STRING" id="287099.SAMN05660413_02278"/>
<dbReference type="Pfam" id="PF13563">
    <property type="entry name" value="2_5_RNA_ligase2"/>
    <property type="match status" value="1"/>
</dbReference>
<sequence>MSLYFIAILPPEALSNRIKKLKLELAENYQARRALKLPAHITLQIPFRMSKTREEKLHKILRDFAENQEPFEIKTAGFGRFSRKVLFIAIAENPEMVQLHQKLQKSLDKNLRLKENEKGNNFHPHFTLATRDLSIKNFEPAWKELKDRGFKASFTAESLVLFKHNGKTWDCFGEFFFNKPSTTTSN</sequence>
<dbReference type="PANTHER" id="PTHR40037">
    <property type="entry name" value="PHOSPHOESTERASE YJCG-RELATED"/>
    <property type="match status" value="1"/>
</dbReference>
<gene>
    <name evidence="1" type="ORF">SAMN05660413_02278</name>
</gene>
<dbReference type="AlphaFoldDB" id="A0A1I5BBS2"/>
<accession>A0A1I5BBS2</accession>
<evidence type="ECO:0000313" key="2">
    <source>
        <dbReference type="Proteomes" id="UP000199153"/>
    </source>
</evidence>
<dbReference type="InterPro" id="IPR009097">
    <property type="entry name" value="Cyclic_Pdiesterase"/>
</dbReference>
<dbReference type="PANTHER" id="PTHR40037:SF1">
    <property type="entry name" value="PHOSPHOESTERASE SAOUHSC_00951-RELATED"/>
    <property type="match status" value="1"/>
</dbReference>